<comment type="caution">
    <text evidence="1">The sequence shown here is derived from an EMBL/GenBank/DDBJ whole genome shotgun (WGS) entry which is preliminary data.</text>
</comment>
<evidence type="ECO:0000313" key="2">
    <source>
        <dbReference type="Proteomes" id="UP000565155"/>
    </source>
</evidence>
<sequence length="65" mass="7627">MSETYKPFSAVLVTYQCDDEQCKGNVVRLGKVRVDNEFAHRCEKCSKGYMLEKEYPHLAHQSHKY</sequence>
<gene>
    <name evidence="1" type="ORF">HKB35_18260</name>
</gene>
<evidence type="ECO:0000313" key="1">
    <source>
        <dbReference type="EMBL" id="NMR75562.1"/>
    </source>
</evidence>
<dbReference type="AlphaFoldDB" id="A0A7Y0QZQ8"/>
<reference evidence="1 2" key="1">
    <citation type="submission" date="2020-04" db="EMBL/GenBank/DDBJ databases">
        <title>Whole-genome sequencing of Vibrio spp. from China reveals different genetic environments of blaCTX-M-14 among diverse lineages.</title>
        <authorList>
            <person name="Zheng Z."/>
            <person name="Ye L."/>
            <person name="Chen S."/>
        </authorList>
    </citation>
    <scope>NUCLEOTIDE SEQUENCE [LARGE SCALE GENOMIC DNA]</scope>
    <source>
        <strain evidence="1 2">Vb1636</strain>
    </source>
</reference>
<proteinExistence type="predicted"/>
<dbReference type="Proteomes" id="UP000565155">
    <property type="component" value="Unassembled WGS sequence"/>
</dbReference>
<accession>A0A7Y0QZQ8</accession>
<name>A0A7Y0QZQ8_VIBAL</name>
<dbReference type="RefSeq" id="WP_169628928.1">
    <property type="nucleotide sequence ID" value="NZ_CP082321.1"/>
</dbReference>
<organism evidence="1 2">
    <name type="scientific">Vibrio alginolyticus</name>
    <dbReference type="NCBI Taxonomy" id="663"/>
    <lineage>
        <taxon>Bacteria</taxon>
        <taxon>Pseudomonadati</taxon>
        <taxon>Pseudomonadota</taxon>
        <taxon>Gammaproteobacteria</taxon>
        <taxon>Vibrionales</taxon>
        <taxon>Vibrionaceae</taxon>
        <taxon>Vibrio</taxon>
    </lineage>
</organism>
<dbReference type="EMBL" id="JABCMA010000025">
    <property type="protein sequence ID" value="NMR75562.1"/>
    <property type="molecule type" value="Genomic_DNA"/>
</dbReference>
<protein>
    <submittedName>
        <fullName evidence="1">Uncharacterized protein</fullName>
    </submittedName>
</protein>